<evidence type="ECO:0000256" key="1">
    <source>
        <dbReference type="SAM" id="Phobius"/>
    </source>
</evidence>
<evidence type="ECO:0000313" key="2">
    <source>
        <dbReference type="EMBL" id="QAT17747.1"/>
    </source>
</evidence>
<keyword evidence="1" id="KW-0472">Membrane</keyword>
<dbReference type="InterPro" id="IPR014717">
    <property type="entry name" value="Transl_elong_EF1B/ribsomal_bS6"/>
</dbReference>
<keyword evidence="1" id="KW-0812">Transmembrane</keyword>
<dbReference type="RefSeq" id="WP_128700712.1">
    <property type="nucleotide sequence ID" value="NZ_CP019384.1"/>
</dbReference>
<sequence>MAIDFKKQQYTMIYAAVGAVVMLLVFKAVIGPFHQRLALASKQVMLQEAKLKKGMFLIDNQEAIKNEYGKYASYFSMQNSSNEEAVAEFLREIEKISRSSGILIVDVKPQKDAESDAISKQFQINIKAEATMKELVTFFYGLYTSPLLFSIEKMTLVPKSEGASELSVTLTLMGVSFV</sequence>
<reference evidence="2 3" key="1">
    <citation type="submission" date="2017-01" db="EMBL/GenBank/DDBJ databases">
        <title>First insights into the biology of 'candidatus Vampirococcus archaeovorus'.</title>
        <authorList>
            <person name="Kizina J."/>
            <person name="Jordan S."/>
            <person name="Stueber K."/>
            <person name="Reinhardt R."/>
            <person name="Harder J."/>
        </authorList>
    </citation>
    <scope>NUCLEOTIDE SEQUENCE [LARGE SCALE GENOMIC DNA]</scope>
    <source>
        <strain evidence="2 3">LiM</strain>
    </source>
</reference>
<dbReference type="AlphaFoldDB" id="A0A410P6D2"/>
<accession>A0A410P6D2</accession>
<organism evidence="2 3">
    <name type="scientific">Velamenicoccus archaeovorus</name>
    <dbReference type="NCBI Taxonomy" id="1930593"/>
    <lineage>
        <taxon>Bacteria</taxon>
        <taxon>Pseudomonadati</taxon>
        <taxon>Candidatus Omnitrophota</taxon>
        <taxon>Candidatus Velamenicoccus</taxon>
    </lineage>
</organism>
<keyword evidence="1" id="KW-1133">Transmembrane helix</keyword>
<dbReference type="KEGG" id="vai:BU251_08445"/>
<evidence type="ECO:0000313" key="3">
    <source>
        <dbReference type="Proteomes" id="UP000287243"/>
    </source>
</evidence>
<keyword evidence="3" id="KW-1185">Reference proteome</keyword>
<dbReference type="EMBL" id="CP019384">
    <property type="protein sequence ID" value="QAT17747.1"/>
    <property type="molecule type" value="Genomic_DNA"/>
</dbReference>
<proteinExistence type="predicted"/>
<protein>
    <submittedName>
        <fullName evidence="2">Uncharacterized protein</fullName>
    </submittedName>
</protein>
<feature type="transmembrane region" description="Helical" evidence="1">
    <location>
        <begin position="12"/>
        <end position="33"/>
    </location>
</feature>
<dbReference type="Proteomes" id="UP000287243">
    <property type="component" value="Chromosome"/>
</dbReference>
<gene>
    <name evidence="2" type="ORF">BU251_08445</name>
</gene>
<dbReference type="Gene3D" id="3.30.70.60">
    <property type="match status" value="1"/>
</dbReference>
<name>A0A410P6D2_VELA1</name>